<keyword evidence="5" id="KW-1185">Reference proteome</keyword>
<dbReference type="AlphaFoldDB" id="A0A0J1HDL0"/>
<dbReference type="STRING" id="320778.ABT57_11000"/>
<dbReference type="PANTHER" id="PTHR43333:SF1">
    <property type="entry name" value="D-ISOMER SPECIFIC 2-HYDROXYACID DEHYDROGENASE NAD-BINDING DOMAIN-CONTAINING PROTEIN"/>
    <property type="match status" value="1"/>
</dbReference>
<evidence type="ECO:0000313" key="5">
    <source>
        <dbReference type="Proteomes" id="UP000035909"/>
    </source>
</evidence>
<dbReference type="GO" id="GO:0051287">
    <property type="term" value="F:NAD binding"/>
    <property type="evidence" value="ECO:0007669"/>
    <property type="project" value="InterPro"/>
</dbReference>
<organism evidence="4 5">
    <name type="scientific">Photobacterium ganghwense</name>
    <dbReference type="NCBI Taxonomy" id="320778"/>
    <lineage>
        <taxon>Bacteria</taxon>
        <taxon>Pseudomonadati</taxon>
        <taxon>Pseudomonadota</taxon>
        <taxon>Gammaproteobacteria</taxon>
        <taxon>Vibrionales</taxon>
        <taxon>Vibrionaceae</taxon>
        <taxon>Photobacterium</taxon>
    </lineage>
</organism>
<dbReference type="OrthoDB" id="9787219at2"/>
<dbReference type="FunFam" id="3.40.50.720:FF:000363">
    <property type="entry name" value="D-isomer specific 2-hydroxyacid dehydrogenase"/>
    <property type="match status" value="1"/>
</dbReference>
<evidence type="ECO:0000313" key="4">
    <source>
        <dbReference type="EMBL" id="KLV09726.1"/>
    </source>
</evidence>
<comment type="caution">
    <text evidence="4">The sequence shown here is derived from an EMBL/GenBank/DDBJ whole genome shotgun (WGS) entry which is preliminary data.</text>
</comment>
<feature type="domain" description="D-isomer specific 2-hydroxyacid dehydrogenase NAD-binding" evidence="3">
    <location>
        <begin position="99"/>
        <end position="271"/>
    </location>
</feature>
<proteinExistence type="predicted"/>
<dbReference type="Proteomes" id="UP000035909">
    <property type="component" value="Unassembled WGS sequence"/>
</dbReference>
<dbReference type="InterPro" id="IPR006140">
    <property type="entry name" value="D-isomer_DH_NAD-bd"/>
</dbReference>
<dbReference type="InterPro" id="IPR036291">
    <property type="entry name" value="NAD(P)-bd_dom_sf"/>
</dbReference>
<dbReference type="Gene3D" id="3.40.50.720">
    <property type="entry name" value="NAD(P)-binding Rossmann-like Domain"/>
    <property type="match status" value="2"/>
</dbReference>
<dbReference type="RefSeq" id="WP_047885287.1">
    <property type="nucleotide sequence ID" value="NZ_LDOU01000010.1"/>
</dbReference>
<evidence type="ECO:0000256" key="1">
    <source>
        <dbReference type="ARBA" id="ARBA00023002"/>
    </source>
</evidence>
<evidence type="ECO:0000259" key="3">
    <source>
        <dbReference type="Pfam" id="PF02826"/>
    </source>
</evidence>
<sequence>MNKLMIISRQQATYTALLAQQGLPDLTLTDDPAEANVILADPPLIAHTLECFSALAWLQSTFAGIDALIQPDKRQDYQLTNIRGCFGQLITEYVLGYSASHYRHFSQYQRQQADAQWQPHSYRGLAGRVMVILGTGSIGQHLAHAATALGLRAIGVNRSGTAPSESPDAFETIYPISRLADALPQADIVVSTLPATTATNDLLNRDSLQHCREALLFNVGRGNAVCEESLLWALTHNHLAHAVLDVFKQEPLPAAHPFWHHPQITVTPHIAAESFPDQVMAIFADNYRRWHTGSPLCYQIDFQRGY</sequence>
<evidence type="ECO:0000256" key="2">
    <source>
        <dbReference type="ARBA" id="ARBA00023027"/>
    </source>
</evidence>
<dbReference type="PANTHER" id="PTHR43333">
    <property type="entry name" value="2-HACID_DH_C DOMAIN-CONTAINING PROTEIN"/>
    <property type="match status" value="1"/>
</dbReference>
<dbReference type="Pfam" id="PF02826">
    <property type="entry name" value="2-Hacid_dh_C"/>
    <property type="match status" value="1"/>
</dbReference>
<protein>
    <submittedName>
        <fullName evidence="4">2-ketoacid reductase</fullName>
    </submittedName>
</protein>
<dbReference type="SUPFAM" id="SSF51735">
    <property type="entry name" value="NAD(P)-binding Rossmann-fold domains"/>
    <property type="match status" value="1"/>
</dbReference>
<name>A0A0J1HDL0_9GAMM</name>
<keyword evidence="2" id="KW-0520">NAD</keyword>
<reference evidence="4 5" key="1">
    <citation type="submission" date="2015-05" db="EMBL/GenBank/DDBJ databases">
        <title>Photobacterium galathea sp. nov.</title>
        <authorList>
            <person name="Machado H."/>
            <person name="Gram L."/>
        </authorList>
    </citation>
    <scope>NUCLEOTIDE SEQUENCE [LARGE SCALE GENOMIC DNA]</scope>
    <source>
        <strain evidence="4 5">DSM 22954</strain>
    </source>
</reference>
<dbReference type="EMBL" id="LDOU01000010">
    <property type="protein sequence ID" value="KLV09726.1"/>
    <property type="molecule type" value="Genomic_DNA"/>
</dbReference>
<accession>A0A0J1HDL0</accession>
<dbReference type="CDD" id="cd05300">
    <property type="entry name" value="2-Hacid_dh_1"/>
    <property type="match status" value="1"/>
</dbReference>
<keyword evidence="1" id="KW-0560">Oxidoreductase</keyword>
<dbReference type="PATRIC" id="fig|320778.3.peg.2398"/>
<gene>
    <name evidence="4" type="ORF">ABT57_11000</name>
</gene>
<dbReference type="GO" id="GO:0016491">
    <property type="term" value="F:oxidoreductase activity"/>
    <property type="evidence" value="ECO:0007669"/>
    <property type="project" value="UniProtKB-KW"/>
</dbReference>